<evidence type="ECO:0000256" key="2">
    <source>
        <dbReference type="ARBA" id="ARBA00022448"/>
    </source>
</evidence>
<comment type="caution">
    <text evidence="10">The sequence shown here is derived from an EMBL/GenBank/DDBJ whole genome shotgun (WGS) entry which is preliminary data.</text>
</comment>
<comment type="subcellular location">
    <subcellularLocation>
        <location evidence="1 7">Cell membrane</location>
        <topology evidence="1 7">Multi-pass membrane protein</topology>
    </subcellularLocation>
</comment>
<dbReference type="GO" id="GO:0010438">
    <property type="term" value="P:cellular response to sulfur starvation"/>
    <property type="evidence" value="ECO:0007669"/>
    <property type="project" value="TreeGrafter"/>
</dbReference>
<evidence type="ECO:0000256" key="1">
    <source>
        <dbReference type="ARBA" id="ARBA00004651"/>
    </source>
</evidence>
<feature type="transmembrane region" description="Helical" evidence="7">
    <location>
        <begin position="182"/>
        <end position="199"/>
    </location>
</feature>
<keyword evidence="11" id="KW-1185">Reference proteome</keyword>
<protein>
    <submittedName>
        <fullName evidence="10">ABC transporter permease</fullName>
    </submittedName>
</protein>
<evidence type="ECO:0000256" key="3">
    <source>
        <dbReference type="ARBA" id="ARBA00022475"/>
    </source>
</evidence>
<dbReference type="PROSITE" id="PS50928">
    <property type="entry name" value="ABC_TM1"/>
    <property type="match status" value="1"/>
</dbReference>
<feature type="transmembrane region" description="Helical" evidence="7">
    <location>
        <begin position="98"/>
        <end position="116"/>
    </location>
</feature>
<keyword evidence="5 7" id="KW-1133">Transmembrane helix</keyword>
<evidence type="ECO:0000313" key="11">
    <source>
        <dbReference type="Proteomes" id="UP001165136"/>
    </source>
</evidence>
<dbReference type="FunFam" id="1.10.3720.10:FF:000003">
    <property type="entry name" value="Aliphatic sulfonate ABC transporter permease"/>
    <property type="match status" value="1"/>
</dbReference>
<evidence type="ECO:0000313" key="10">
    <source>
        <dbReference type="EMBL" id="GLY71122.1"/>
    </source>
</evidence>
<evidence type="ECO:0000256" key="6">
    <source>
        <dbReference type="ARBA" id="ARBA00023136"/>
    </source>
</evidence>
<dbReference type="Pfam" id="PF00528">
    <property type="entry name" value="BPD_transp_1"/>
    <property type="match status" value="1"/>
</dbReference>
<keyword evidence="2 7" id="KW-0813">Transport</keyword>
<reference evidence="10" key="1">
    <citation type="submission" date="2023-03" db="EMBL/GenBank/DDBJ databases">
        <title>Amycolatopsis taiwanensis NBRC 103393.</title>
        <authorList>
            <person name="Ichikawa N."/>
            <person name="Sato H."/>
            <person name="Tonouchi N."/>
        </authorList>
    </citation>
    <scope>NUCLEOTIDE SEQUENCE</scope>
    <source>
        <strain evidence="10">NBRC 103393</strain>
    </source>
</reference>
<dbReference type="PANTHER" id="PTHR30151:SF25">
    <property type="entry name" value="TAURINE TRANSPORT SYSTEM PERMEASE PROTEIN TAUC"/>
    <property type="match status" value="1"/>
</dbReference>
<dbReference type="CDD" id="cd06261">
    <property type="entry name" value="TM_PBP2"/>
    <property type="match status" value="1"/>
</dbReference>
<feature type="transmembrane region" description="Helical" evidence="7">
    <location>
        <begin position="61"/>
        <end position="86"/>
    </location>
</feature>
<evidence type="ECO:0000256" key="8">
    <source>
        <dbReference type="SAM" id="MobiDB-lite"/>
    </source>
</evidence>
<accession>A0A9W6VL57</accession>
<feature type="transmembrane region" description="Helical" evidence="7">
    <location>
        <begin position="122"/>
        <end position="139"/>
    </location>
</feature>
<dbReference type="InterPro" id="IPR035906">
    <property type="entry name" value="MetI-like_sf"/>
</dbReference>
<dbReference type="EMBL" id="BSTI01000031">
    <property type="protein sequence ID" value="GLY71122.1"/>
    <property type="molecule type" value="Genomic_DNA"/>
</dbReference>
<evidence type="ECO:0000259" key="9">
    <source>
        <dbReference type="PROSITE" id="PS50928"/>
    </source>
</evidence>
<evidence type="ECO:0000256" key="4">
    <source>
        <dbReference type="ARBA" id="ARBA00022692"/>
    </source>
</evidence>
<dbReference type="InterPro" id="IPR000515">
    <property type="entry name" value="MetI-like"/>
</dbReference>
<dbReference type="Gene3D" id="1.10.3720.10">
    <property type="entry name" value="MetI-like"/>
    <property type="match status" value="1"/>
</dbReference>
<organism evidence="10 11">
    <name type="scientific">Amycolatopsis taiwanensis</name>
    <dbReference type="NCBI Taxonomy" id="342230"/>
    <lineage>
        <taxon>Bacteria</taxon>
        <taxon>Bacillati</taxon>
        <taxon>Actinomycetota</taxon>
        <taxon>Actinomycetes</taxon>
        <taxon>Pseudonocardiales</taxon>
        <taxon>Pseudonocardiaceae</taxon>
        <taxon>Amycolatopsis</taxon>
    </lineage>
</organism>
<feature type="transmembrane region" description="Helical" evidence="7">
    <location>
        <begin position="219"/>
        <end position="241"/>
    </location>
</feature>
<dbReference type="SUPFAM" id="SSF161098">
    <property type="entry name" value="MetI-like"/>
    <property type="match status" value="1"/>
</dbReference>
<sequence>MKNWKLGAAGIVVAVAVWWLVTSVIARPDSLLSAFGPQHAIPAIGDLAAQGVLAEDVLTSLFRLLAGLLIAAVLGLVLGIAVGSIPELDAATRPVFQFLRMVSPLSWAPVAIGLFGIGHRPVYFLVAAAAIWPIVLNTAQGVRSIDRGFLLVARSLGAGRTETLTSVALPAIRPHLLTGFRLALGIAWVVLVPAEMLGVTSGLGYEILNSRDQLAYDKVMAVILVIGVLGYLLDVLARWIFTPRNRRQGTDGTGSPKRLRTGGPTLGKDLVR</sequence>
<name>A0A9W6VL57_9PSEU</name>
<dbReference type="RefSeq" id="WP_084143663.1">
    <property type="nucleotide sequence ID" value="NZ_BSTI01000031.1"/>
</dbReference>
<keyword evidence="6 7" id="KW-0472">Membrane</keyword>
<dbReference type="GO" id="GO:0042918">
    <property type="term" value="P:alkanesulfonate transmembrane transport"/>
    <property type="evidence" value="ECO:0007669"/>
    <property type="project" value="UniProtKB-ARBA"/>
</dbReference>
<dbReference type="GO" id="GO:0005886">
    <property type="term" value="C:plasma membrane"/>
    <property type="evidence" value="ECO:0007669"/>
    <property type="project" value="UniProtKB-SubCell"/>
</dbReference>
<gene>
    <name evidence="10" type="ORF">Atai01_77410</name>
</gene>
<dbReference type="Proteomes" id="UP001165136">
    <property type="component" value="Unassembled WGS sequence"/>
</dbReference>
<comment type="similarity">
    <text evidence="7">Belongs to the binding-protein-dependent transport system permease family.</text>
</comment>
<feature type="region of interest" description="Disordered" evidence="8">
    <location>
        <begin position="247"/>
        <end position="272"/>
    </location>
</feature>
<dbReference type="PANTHER" id="PTHR30151">
    <property type="entry name" value="ALKANE SULFONATE ABC TRANSPORTER-RELATED, MEMBRANE SUBUNIT"/>
    <property type="match status" value="1"/>
</dbReference>
<feature type="domain" description="ABC transmembrane type-1" evidence="9">
    <location>
        <begin position="57"/>
        <end position="237"/>
    </location>
</feature>
<evidence type="ECO:0000256" key="7">
    <source>
        <dbReference type="RuleBase" id="RU363032"/>
    </source>
</evidence>
<proteinExistence type="inferred from homology"/>
<dbReference type="AlphaFoldDB" id="A0A9W6VL57"/>
<evidence type="ECO:0000256" key="5">
    <source>
        <dbReference type="ARBA" id="ARBA00022989"/>
    </source>
</evidence>
<keyword evidence="3" id="KW-1003">Cell membrane</keyword>
<keyword evidence="4 7" id="KW-0812">Transmembrane</keyword>